<dbReference type="EnsemblPlants" id="PNT66696">
    <property type="protein sequence ID" value="PNT66696"/>
    <property type="gene ID" value="BRADI_3g15812v3"/>
</dbReference>
<dbReference type="InParanoid" id="A0A2K2CXF2"/>
<reference evidence="2" key="2">
    <citation type="submission" date="2017-06" db="EMBL/GenBank/DDBJ databases">
        <title>WGS assembly of Brachypodium distachyon.</title>
        <authorList>
            <consortium name="The International Brachypodium Initiative"/>
            <person name="Lucas S."/>
            <person name="Harmon-Smith M."/>
            <person name="Lail K."/>
            <person name="Tice H."/>
            <person name="Grimwood J."/>
            <person name="Bruce D."/>
            <person name="Barry K."/>
            <person name="Shu S."/>
            <person name="Lindquist E."/>
            <person name="Wang M."/>
            <person name="Pitluck S."/>
            <person name="Vogel J.P."/>
            <person name="Garvin D.F."/>
            <person name="Mockler T.C."/>
            <person name="Schmutz J."/>
            <person name="Rokhsar D."/>
            <person name="Bevan M.W."/>
        </authorList>
    </citation>
    <scope>NUCLEOTIDE SEQUENCE</scope>
    <source>
        <strain evidence="2">Bd21</strain>
    </source>
</reference>
<gene>
    <name evidence="2" type="ORF">BRADI_3g15812v3</name>
</gene>
<organism evidence="2">
    <name type="scientific">Brachypodium distachyon</name>
    <name type="common">Purple false brome</name>
    <name type="synonym">Trachynia distachya</name>
    <dbReference type="NCBI Taxonomy" id="15368"/>
    <lineage>
        <taxon>Eukaryota</taxon>
        <taxon>Viridiplantae</taxon>
        <taxon>Streptophyta</taxon>
        <taxon>Embryophyta</taxon>
        <taxon>Tracheophyta</taxon>
        <taxon>Spermatophyta</taxon>
        <taxon>Magnoliopsida</taxon>
        <taxon>Liliopsida</taxon>
        <taxon>Poales</taxon>
        <taxon>Poaceae</taxon>
        <taxon>BOP clade</taxon>
        <taxon>Pooideae</taxon>
        <taxon>Stipodae</taxon>
        <taxon>Brachypodieae</taxon>
        <taxon>Brachypodium</taxon>
    </lineage>
</organism>
<feature type="region of interest" description="Disordered" evidence="1">
    <location>
        <begin position="77"/>
        <end position="169"/>
    </location>
</feature>
<name>A0A2K2CXF2_BRADI</name>
<reference evidence="3" key="3">
    <citation type="submission" date="2018-08" db="UniProtKB">
        <authorList>
            <consortium name="EnsemblPlants"/>
        </authorList>
    </citation>
    <scope>IDENTIFICATION</scope>
    <source>
        <strain evidence="3">cv. Bd21</strain>
    </source>
</reference>
<dbReference type="EMBL" id="CM000882">
    <property type="protein sequence ID" value="PNT66696.1"/>
    <property type="molecule type" value="Genomic_DNA"/>
</dbReference>
<dbReference type="Gramene" id="PNT66696">
    <property type="protein sequence ID" value="PNT66696"/>
    <property type="gene ID" value="BRADI_3g15812v3"/>
</dbReference>
<evidence type="ECO:0000313" key="2">
    <source>
        <dbReference type="EMBL" id="PNT66696.1"/>
    </source>
</evidence>
<accession>A0A2K2CXF2</accession>
<protein>
    <submittedName>
        <fullName evidence="2 3">Uncharacterized protein</fullName>
    </submittedName>
</protein>
<feature type="region of interest" description="Disordered" evidence="1">
    <location>
        <begin position="1"/>
        <end position="47"/>
    </location>
</feature>
<evidence type="ECO:0000313" key="3">
    <source>
        <dbReference type="EnsemblPlants" id="PNT66696"/>
    </source>
</evidence>
<dbReference type="Proteomes" id="UP000008810">
    <property type="component" value="Chromosome 3"/>
</dbReference>
<reference evidence="2 3" key="1">
    <citation type="journal article" date="2010" name="Nature">
        <title>Genome sequencing and analysis of the model grass Brachypodium distachyon.</title>
        <authorList>
            <consortium name="International Brachypodium Initiative"/>
        </authorList>
    </citation>
    <scope>NUCLEOTIDE SEQUENCE [LARGE SCALE GENOMIC DNA]</scope>
    <source>
        <strain evidence="2 3">Bd21</strain>
    </source>
</reference>
<sequence length="216" mass="22186">MIGAQATLVATPPRGGRRRSPSPIPRIPSTPASSTPPPTLLHLTQPLSCSPLVPLPAGCISDLDPDLAEKLDWALSSDEDGSISPDSATPRRPASTPQALASAPLRSSLEHDSIRCRSLVRSTTSSPSAPALPPPPAVPPQARSPLVSPRLTSPPSALPSCPVLQPPPPTGLPTPLVAAAAQSTVGLMSVGGVVRNRSCRLLLLRGGSWHCPKSIA</sequence>
<feature type="compositionally biased region" description="Pro residues" evidence="1">
    <location>
        <begin position="130"/>
        <end position="139"/>
    </location>
</feature>
<keyword evidence="4" id="KW-1185">Reference proteome</keyword>
<evidence type="ECO:0000256" key="1">
    <source>
        <dbReference type="SAM" id="MobiDB-lite"/>
    </source>
</evidence>
<evidence type="ECO:0000313" key="4">
    <source>
        <dbReference type="Proteomes" id="UP000008810"/>
    </source>
</evidence>
<proteinExistence type="predicted"/>
<dbReference type="AlphaFoldDB" id="A0A2K2CXF2"/>
<feature type="compositionally biased region" description="Pro residues" evidence="1">
    <location>
        <begin position="22"/>
        <end position="39"/>
    </location>
</feature>